<protein>
    <submittedName>
        <fullName evidence="1">Uncharacterized protein</fullName>
    </submittedName>
</protein>
<accession>A0A9K3Q550</accession>
<sequence>MVVAMKAAKVKTKTARDAIAIDDFTPPKAPPALARAYNDITCGETVFDQPDLSPGSESWKVSTWRAGACDRL</sequence>
<reference evidence="1" key="2">
    <citation type="submission" date="2021-04" db="EMBL/GenBank/DDBJ databases">
        <authorList>
            <person name="Podell S."/>
        </authorList>
    </citation>
    <scope>NUCLEOTIDE SEQUENCE</scope>
    <source>
        <strain evidence="1">Hildebrandi</strain>
    </source>
</reference>
<evidence type="ECO:0000313" key="2">
    <source>
        <dbReference type="Proteomes" id="UP000693970"/>
    </source>
</evidence>
<dbReference type="Proteomes" id="UP000693970">
    <property type="component" value="Unassembled WGS sequence"/>
</dbReference>
<name>A0A9K3Q550_9STRA</name>
<gene>
    <name evidence="1" type="ORF">IV203_020058</name>
</gene>
<evidence type="ECO:0000313" key="1">
    <source>
        <dbReference type="EMBL" id="KAG7371488.1"/>
    </source>
</evidence>
<organism evidence="1 2">
    <name type="scientific">Nitzschia inconspicua</name>
    <dbReference type="NCBI Taxonomy" id="303405"/>
    <lineage>
        <taxon>Eukaryota</taxon>
        <taxon>Sar</taxon>
        <taxon>Stramenopiles</taxon>
        <taxon>Ochrophyta</taxon>
        <taxon>Bacillariophyta</taxon>
        <taxon>Bacillariophyceae</taxon>
        <taxon>Bacillariophycidae</taxon>
        <taxon>Bacillariales</taxon>
        <taxon>Bacillariaceae</taxon>
        <taxon>Nitzschia</taxon>
    </lineage>
</organism>
<dbReference type="AlphaFoldDB" id="A0A9K3Q550"/>
<proteinExistence type="predicted"/>
<comment type="caution">
    <text evidence="1">The sequence shown here is derived from an EMBL/GenBank/DDBJ whole genome shotgun (WGS) entry which is preliminary data.</text>
</comment>
<reference evidence="1" key="1">
    <citation type="journal article" date="2021" name="Sci. Rep.">
        <title>Diploid genomic architecture of Nitzschia inconspicua, an elite biomass production diatom.</title>
        <authorList>
            <person name="Oliver A."/>
            <person name="Podell S."/>
            <person name="Pinowska A."/>
            <person name="Traller J.C."/>
            <person name="Smith S.R."/>
            <person name="McClure R."/>
            <person name="Beliaev A."/>
            <person name="Bohutskyi P."/>
            <person name="Hill E.A."/>
            <person name="Rabines A."/>
            <person name="Zheng H."/>
            <person name="Allen L.Z."/>
            <person name="Kuo A."/>
            <person name="Grigoriev I.V."/>
            <person name="Allen A.E."/>
            <person name="Hazlebeck D."/>
            <person name="Allen E.E."/>
        </authorList>
    </citation>
    <scope>NUCLEOTIDE SEQUENCE</scope>
    <source>
        <strain evidence="1">Hildebrandi</strain>
    </source>
</reference>
<dbReference type="EMBL" id="JAGRRH010000004">
    <property type="protein sequence ID" value="KAG7371488.1"/>
    <property type="molecule type" value="Genomic_DNA"/>
</dbReference>
<keyword evidence="2" id="KW-1185">Reference proteome</keyword>